<dbReference type="Proteomes" id="UP000053958">
    <property type="component" value="Unassembled WGS sequence"/>
</dbReference>
<dbReference type="EMBL" id="LASV01000060">
    <property type="protein sequence ID" value="KKA24560.1"/>
    <property type="molecule type" value="Genomic_DNA"/>
</dbReference>
<dbReference type="RefSeq" id="XP_013331172.1">
    <property type="nucleotide sequence ID" value="XM_013475718.1"/>
</dbReference>
<reference evidence="3 4" key="1">
    <citation type="submission" date="2015-04" db="EMBL/GenBank/DDBJ databases">
        <authorList>
            <person name="Heijne W.H."/>
            <person name="Fedorova N.D."/>
            <person name="Nierman W.C."/>
            <person name="Vollebregt A.W."/>
            <person name="Zhao Z."/>
            <person name="Wu L."/>
            <person name="Kumar M."/>
            <person name="Stam H."/>
            <person name="van den Berg M.A."/>
            <person name="Pel H.J."/>
        </authorList>
    </citation>
    <scope>NUCLEOTIDE SEQUENCE [LARGE SCALE GENOMIC DNA]</scope>
    <source>
        <strain evidence="3 4">CBS 393.64</strain>
    </source>
</reference>
<feature type="region of interest" description="Disordered" evidence="1">
    <location>
        <begin position="211"/>
        <end position="241"/>
    </location>
</feature>
<dbReference type="GeneID" id="25313812"/>
<organism evidence="3 4">
    <name type="scientific">Rasamsonia emersonii (strain ATCC 16479 / CBS 393.64 / IMI 116815)</name>
    <dbReference type="NCBI Taxonomy" id="1408163"/>
    <lineage>
        <taxon>Eukaryota</taxon>
        <taxon>Fungi</taxon>
        <taxon>Dikarya</taxon>
        <taxon>Ascomycota</taxon>
        <taxon>Pezizomycotina</taxon>
        <taxon>Eurotiomycetes</taxon>
        <taxon>Eurotiomycetidae</taxon>
        <taxon>Eurotiales</taxon>
        <taxon>Trichocomaceae</taxon>
        <taxon>Rasamsonia</taxon>
    </lineage>
</organism>
<keyword evidence="2" id="KW-0472">Membrane</keyword>
<evidence type="ECO:0000256" key="1">
    <source>
        <dbReference type="SAM" id="MobiDB-lite"/>
    </source>
</evidence>
<evidence type="ECO:0000256" key="2">
    <source>
        <dbReference type="SAM" id="Phobius"/>
    </source>
</evidence>
<feature type="transmembrane region" description="Helical" evidence="2">
    <location>
        <begin position="250"/>
        <end position="272"/>
    </location>
</feature>
<feature type="compositionally biased region" description="Basic and acidic residues" evidence="1">
    <location>
        <begin position="117"/>
        <end position="127"/>
    </location>
</feature>
<evidence type="ECO:0000313" key="3">
    <source>
        <dbReference type="EMBL" id="KKA24560.1"/>
    </source>
</evidence>
<protein>
    <submittedName>
        <fullName evidence="3">FHA domain protein</fullName>
    </submittedName>
</protein>
<accession>A0A0F4Z2G4</accession>
<keyword evidence="2" id="KW-0812">Transmembrane</keyword>
<proteinExistence type="predicted"/>
<dbReference type="STRING" id="1408163.A0A0F4Z2G4"/>
<feature type="region of interest" description="Disordered" evidence="1">
    <location>
        <begin position="110"/>
        <end position="132"/>
    </location>
</feature>
<dbReference type="AlphaFoldDB" id="A0A0F4Z2G4"/>
<keyword evidence="2" id="KW-1133">Transmembrane helix</keyword>
<gene>
    <name evidence="3" type="ORF">T310_1461</name>
</gene>
<dbReference type="OrthoDB" id="4096268at2759"/>
<name>A0A0F4Z2G4_RASE3</name>
<keyword evidence="4" id="KW-1185">Reference proteome</keyword>
<feature type="non-terminal residue" evidence="3">
    <location>
        <position position="1"/>
    </location>
</feature>
<evidence type="ECO:0000313" key="4">
    <source>
        <dbReference type="Proteomes" id="UP000053958"/>
    </source>
</evidence>
<feature type="compositionally biased region" description="Basic and acidic residues" evidence="1">
    <location>
        <begin position="218"/>
        <end position="232"/>
    </location>
</feature>
<sequence length="278" mass="29983">DKAMAKTSNAPLSSYPYGSFTPTFEEWSALQQSGQPPQLSFPPFPQAALVNNLSSYADAAHETFAFSSHQSSEGYLNHYSEKAASVSSQFVHPPSSPSFENVRGQVTGSDFIRPKSHLTDRSDKPNLEHTVSTTRVSISDIVEKSTGECHASAQTNPLKRKAADFEADMAVSNTSSLDNHTAVLEDSSFPDAQPRPVIQGPALSESQLTEIPAQTEPKPAHPTDIDAKQADQRRKRVKTARERGGNFMRYAATAVMGAVVGSIATVATLASLPPDFFD</sequence>
<comment type="caution">
    <text evidence="3">The sequence shown here is derived from an EMBL/GenBank/DDBJ whole genome shotgun (WGS) entry which is preliminary data.</text>
</comment>